<dbReference type="RefSeq" id="WP_379575791.1">
    <property type="nucleotide sequence ID" value="NZ_JBHUFV010000046.1"/>
</dbReference>
<evidence type="ECO:0000313" key="3">
    <source>
        <dbReference type="EMBL" id="MFD1935674.1"/>
    </source>
</evidence>
<evidence type="ECO:0000256" key="1">
    <source>
        <dbReference type="SAM" id="MobiDB-lite"/>
    </source>
</evidence>
<feature type="transmembrane region" description="Helical" evidence="2">
    <location>
        <begin position="26"/>
        <end position="46"/>
    </location>
</feature>
<keyword evidence="2" id="KW-0812">Transmembrane</keyword>
<sequence>MASSHAYTAAPQHGGRPPARPATLRAAAALFALAALAGIGSLVVALTGGRELLRGLIDEVIKRELGGSADAASLGETLIAAALDDAYSTLTARTSIMAFVGVTFLFFGAFVWARRNWARIAVIPFALIGLGIWLLDLTDDVPTILRFLDGVGVAATVAALVLMWLGPSNRAVRARKEGRN</sequence>
<keyword evidence="4" id="KW-1185">Reference proteome</keyword>
<dbReference type="EMBL" id="JBHUFV010000046">
    <property type="protein sequence ID" value="MFD1935674.1"/>
    <property type="molecule type" value="Genomic_DNA"/>
</dbReference>
<protein>
    <submittedName>
        <fullName evidence="3">Uncharacterized protein</fullName>
    </submittedName>
</protein>
<gene>
    <name evidence="3" type="ORF">ACFSKW_29810</name>
</gene>
<accession>A0ABW4T373</accession>
<keyword evidence="2" id="KW-0472">Membrane</keyword>
<keyword evidence="2" id="KW-1133">Transmembrane helix</keyword>
<feature type="region of interest" description="Disordered" evidence="1">
    <location>
        <begin position="1"/>
        <end position="20"/>
    </location>
</feature>
<proteinExistence type="predicted"/>
<reference evidence="4" key="1">
    <citation type="journal article" date="2019" name="Int. J. Syst. Evol. Microbiol.">
        <title>The Global Catalogue of Microorganisms (GCM) 10K type strain sequencing project: providing services to taxonomists for standard genome sequencing and annotation.</title>
        <authorList>
            <consortium name="The Broad Institute Genomics Platform"/>
            <consortium name="The Broad Institute Genome Sequencing Center for Infectious Disease"/>
            <person name="Wu L."/>
            <person name="Ma J."/>
        </authorList>
    </citation>
    <scope>NUCLEOTIDE SEQUENCE [LARGE SCALE GENOMIC DNA]</scope>
    <source>
        <strain evidence="4">ICMP 6774ER</strain>
    </source>
</reference>
<feature type="transmembrane region" description="Helical" evidence="2">
    <location>
        <begin position="96"/>
        <end position="113"/>
    </location>
</feature>
<name>A0ABW4T373_9ACTN</name>
<evidence type="ECO:0000313" key="4">
    <source>
        <dbReference type="Proteomes" id="UP001597368"/>
    </source>
</evidence>
<organism evidence="3 4">
    <name type="scientific">Nonomuraea mangrovi</name>
    <dbReference type="NCBI Taxonomy" id="2316207"/>
    <lineage>
        <taxon>Bacteria</taxon>
        <taxon>Bacillati</taxon>
        <taxon>Actinomycetota</taxon>
        <taxon>Actinomycetes</taxon>
        <taxon>Streptosporangiales</taxon>
        <taxon>Streptosporangiaceae</taxon>
        <taxon>Nonomuraea</taxon>
    </lineage>
</organism>
<feature type="transmembrane region" description="Helical" evidence="2">
    <location>
        <begin position="144"/>
        <end position="166"/>
    </location>
</feature>
<comment type="caution">
    <text evidence="3">The sequence shown here is derived from an EMBL/GenBank/DDBJ whole genome shotgun (WGS) entry which is preliminary data.</text>
</comment>
<dbReference type="Proteomes" id="UP001597368">
    <property type="component" value="Unassembled WGS sequence"/>
</dbReference>
<feature type="transmembrane region" description="Helical" evidence="2">
    <location>
        <begin position="120"/>
        <end position="138"/>
    </location>
</feature>
<evidence type="ECO:0000256" key="2">
    <source>
        <dbReference type="SAM" id="Phobius"/>
    </source>
</evidence>